<dbReference type="Gene3D" id="3.40.50.2300">
    <property type="match status" value="1"/>
</dbReference>
<dbReference type="InterPro" id="IPR051271">
    <property type="entry name" value="2C-system_Tx_regulators"/>
</dbReference>
<proteinExistence type="predicted"/>
<keyword evidence="8" id="KW-0804">Transcription</keyword>
<evidence type="ECO:0000256" key="8">
    <source>
        <dbReference type="ARBA" id="ARBA00023163"/>
    </source>
</evidence>
<dbReference type="SMART" id="SM00448">
    <property type="entry name" value="REC"/>
    <property type="match status" value="1"/>
</dbReference>
<feature type="domain" description="Response regulatory" evidence="10">
    <location>
        <begin position="6"/>
        <end position="124"/>
    </location>
</feature>
<evidence type="ECO:0000256" key="4">
    <source>
        <dbReference type="ARBA" id="ARBA00023012"/>
    </source>
</evidence>
<organism evidence="11 12">
    <name type="scientific">Virgibacillus natechei</name>
    <dbReference type="NCBI Taxonomy" id="1216297"/>
    <lineage>
        <taxon>Bacteria</taxon>
        <taxon>Bacillati</taxon>
        <taxon>Bacillota</taxon>
        <taxon>Bacilli</taxon>
        <taxon>Bacillales</taxon>
        <taxon>Bacillaceae</taxon>
        <taxon>Virgibacillus</taxon>
    </lineage>
</organism>
<dbReference type="EMBL" id="JAGGKX010000021">
    <property type="protein sequence ID" value="MBP1971110.1"/>
    <property type="molecule type" value="Genomic_DNA"/>
</dbReference>
<name>A0ABS4IJH6_9BACI</name>
<evidence type="ECO:0000256" key="7">
    <source>
        <dbReference type="ARBA" id="ARBA00023159"/>
    </source>
</evidence>
<evidence type="ECO:0000259" key="10">
    <source>
        <dbReference type="PROSITE" id="PS50110"/>
    </source>
</evidence>
<evidence type="ECO:0000313" key="11">
    <source>
        <dbReference type="EMBL" id="MBP1971110.1"/>
    </source>
</evidence>
<dbReference type="InterPro" id="IPR024187">
    <property type="entry name" value="Sig_transdc_resp-reg_cit/mal"/>
</dbReference>
<dbReference type="PIRSF" id="PIRSF006171">
    <property type="entry name" value="RR_citrat_malat"/>
    <property type="match status" value="1"/>
</dbReference>
<evidence type="ECO:0000256" key="3">
    <source>
        <dbReference type="ARBA" id="ARBA00022553"/>
    </source>
</evidence>
<keyword evidence="4" id="KW-0902">Two-component regulatory system</keyword>
<keyword evidence="6" id="KW-0238">DNA-binding</keyword>
<evidence type="ECO:0000313" key="12">
    <source>
        <dbReference type="Proteomes" id="UP001519345"/>
    </source>
</evidence>
<gene>
    <name evidence="11" type="ORF">J2Z83_003249</name>
</gene>
<evidence type="ECO:0000256" key="9">
    <source>
        <dbReference type="PROSITE-ProRule" id="PRU00169"/>
    </source>
</evidence>
<feature type="modified residue" description="4-aspartylphosphate" evidence="9">
    <location>
        <position position="59"/>
    </location>
</feature>
<evidence type="ECO:0000256" key="2">
    <source>
        <dbReference type="ARBA" id="ARBA00022490"/>
    </source>
</evidence>
<dbReference type="InterPro" id="IPR001789">
    <property type="entry name" value="Sig_transdc_resp-reg_receiver"/>
</dbReference>
<keyword evidence="7" id="KW-0010">Activator</keyword>
<dbReference type="InterPro" id="IPR048714">
    <property type="entry name" value="DpiA-like_HTH"/>
</dbReference>
<evidence type="ECO:0000256" key="5">
    <source>
        <dbReference type="ARBA" id="ARBA00023015"/>
    </source>
</evidence>
<dbReference type="SUPFAM" id="SSF52172">
    <property type="entry name" value="CheY-like"/>
    <property type="match status" value="1"/>
</dbReference>
<keyword evidence="3 9" id="KW-0597">Phosphoprotein</keyword>
<keyword evidence="2" id="KW-0963">Cytoplasm</keyword>
<dbReference type="Pfam" id="PF20714">
    <property type="entry name" value="HTH_64"/>
    <property type="match status" value="1"/>
</dbReference>
<dbReference type="PROSITE" id="PS50110">
    <property type="entry name" value="RESPONSE_REGULATORY"/>
    <property type="match status" value="1"/>
</dbReference>
<dbReference type="InterPro" id="IPR011006">
    <property type="entry name" value="CheY-like_superfamily"/>
</dbReference>
<protein>
    <submittedName>
        <fullName evidence="11">CitB family two-component system response regulator CitT</fullName>
    </submittedName>
</protein>
<sequence length="235" mass="26881">MHESIHVLIVEDDFRIAEINRQLVDQVDGFHTVNTVKTAEETLVFLEKGTNLPHLILLDIYVPDSIGLHLFWEIRKHYHEIDIIILTAAKEVTTIQETLKGGIYDYMVKPVDIDRLEQTLTNYREQVRILSSKDQFDQEEIDQLIRPSKPSIKRDAPIKNLPKGIDDITLTKVNAVLKEKGKGGVTALEASKHIGLNRSTARRYLEYLVSVEEVYAELSYGDVGRPERKYIASSK</sequence>
<keyword evidence="12" id="KW-1185">Reference proteome</keyword>
<dbReference type="Pfam" id="PF00072">
    <property type="entry name" value="Response_reg"/>
    <property type="match status" value="1"/>
</dbReference>
<evidence type="ECO:0000256" key="1">
    <source>
        <dbReference type="ARBA" id="ARBA00004496"/>
    </source>
</evidence>
<evidence type="ECO:0000256" key="6">
    <source>
        <dbReference type="ARBA" id="ARBA00023125"/>
    </source>
</evidence>
<dbReference type="PANTHER" id="PTHR45526:SF6">
    <property type="entry name" value="TRANSCRIPTIONAL REGULATORY PROTEIN CITT"/>
    <property type="match status" value="1"/>
</dbReference>
<comment type="subcellular location">
    <subcellularLocation>
        <location evidence="1">Cytoplasm</location>
    </subcellularLocation>
</comment>
<accession>A0ABS4IJH6</accession>
<reference evidence="11 12" key="1">
    <citation type="submission" date="2021-03" db="EMBL/GenBank/DDBJ databases">
        <title>Genomic Encyclopedia of Type Strains, Phase IV (KMG-IV): sequencing the most valuable type-strain genomes for metagenomic binning, comparative biology and taxonomic classification.</title>
        <authorList>
            <person name="Goeker M."/>
        </authorList>
    </citation>
    <scope>NUCLEOTIDE SEQUENCE [LARGE SCALE GENOMIC DNA]</scope>
    <source>
        <strain evidence="11 12">DSM 25609</strain>
    </source>
</reference>
<dbReference type="RefSeq" id="WP_209464181.1">
    <property type="nucleotide sequence ID" value="NZ_CP110224.1"/>
</dbReference>
<dbReference type="PANTHER" id="PTHR45526">
    <property type="entry name" value="TRANSCRIPTIONAL REGULATORY PROTEIN DPIA"/>
    <property type="match status" value="1"/>
</dbReference>
<keyword evidence="5" id="KW-0805">Transcription regulation</keyword>
<dbReference type="Proteomes" id="UP001519345">
    <property type="component" value="Unassembled WGS sequence"/>
</dbReference>
<comment type="caution">
    <text evidence="11">The sequence shown here is derived from an EMBL/GenBank/DDBJ whole genome shotgun (WGS) entry which is preliminary data.</text>
</comment>